<reference evidence="2 3" key="1">
    <citation type="submission" date="2016-05" db="EMBL/GenBank/DDBJ databases">
        <title>Comparative analysis of secretome profiles of manganese(II)-oxidizing ascomycete fungi.</title>
        <authorList>
            <consortium name="DOE Joint Genome Institute"/>
            <person name="Zeiner C.A."/>
            <person name="Purvine S.O."/>
            <person name="Zink E.M."/>
            <person name="Wu S."/>
            <person name="Pasa-Tolic L."/>
            <person name="Chaput D.L."/>
            <person name="Haridas S."/>
            <person name="Grigoriev I.V."/>
            <person name="Santelli C.M."/>
            <person name="Hansel C.M."/>
        </authorList>
    </citation>
    <scope>NUCLEOTIDE SEQUENCE [LARGE SCALE GENOMIC DNA]</scope>
    <source>
        <strain evidence="2 3">SRC1lrK2f</strain>
    </source>
</reference>
<name>A0A177DHI8_ALTAL</name>
<feature type="signal peptide" evidence="1">
    <location>
        <begin position="1"/>
        <end position="19"/>
    </location>
</feature>
<organism evidence="2 3">
    <name type="scientific">Alternaria alternata</name>
    <name type="common">Alternaria rot fungus</name>
    <name type="synonym">Torula alternata</name>
    <dbReference type="NCBI Taxonomy" id="5599"/>
    <lineage>
        <taxon>Eukaryota</taxon>
        <taxon>Fungi</taxon>
        <taxon>Dikarya</taxon>
        <taxon>Ascomycota</taxon>
        <taxon>Pezizomycotina</taxon>
        <taxon>Dothideomycetes</taxon>
        <taxon>Pleosporomycetidae</taxon>
        <taxon>Pleosporales</taxon>
        <taxon>Pleosporineae</taxon>
        <taxon>Pleosporaceae</taxon>
        <taxon>Alternaria</taxon>
        <taxon>Alternaria sect. Alternaria</taxon>
        <taxon>Alternaria alternata complex</taxon>
    </lineage>
</organism>
<dbReference type="EMBL" id="KV441483">
    <property type="protein sequence ID" value="OAG18721.1"/>
    <property type="molecule type" value="Genomic_DNA"/>
</dbReference>
<dbReference type="Proteomes" id="UP000077248">
    <property type="component" value="Unassembled WGS sequence"/>
</dbReference>
<dbReference type="GeneID" id="29116233"/>
<dbReference type="VEuPathDB" id="FungiDB:CC77DRAFT_207810"/>
<keyword evidence="1" id="KW-0732">Signal</keyword>
<evidence type="ECO:0008006" key="4">
    <source>
        <dbReference type="Google" id="ProtNLM"/>
    </source>
</evidence>
<sequence length="372" mass="38998">MKAFSAILIVLASVGLADAADFCAPQSKSCIKLPQASAKVCSSLISKAGLKLTTCSKPKSTITKTTTVQPSTTQTVTVTQTASFTIATNVQRTIQKTVTSTTVSQTTLVQTATSTAETTLIVPVTVTDSQDETITTTITSSIPYQQETCAAATPVVRKRQNNYKALDIIPRDCSCYLTRTTTCGQTTTTSTVTRPTSTVRVTQVKLTTVTKYNSKTSDVLQTATAVASAVSTDSSTTIIAITETHSLTSVVATITTTTTSTATATQTVEADPCADPVLYTSTRPDYPGSVWGVLSDSNNPKDCCYRCFGSNAGCLFWKFSNFACTQYVIPNKMDAVSCITKSCRKGRPSLISAAGDGATYGVGICAAAGFSG</sequence>
<accession>A0A177DHI8</accession>
<evidence type="ECO:0000256" key="1">
    <source>
        <dbReference type="SAM" id="SignalP"/>
    </source>
</evidence>
<dbReference type="RefSeq" id="XP_018384142.1">
    <property type="nucleotide sequence ID" value="XM_018530639.1"/>
</dbReference>
<protein>
    <recommendedName>
        <fullName evidence="4">Apple domain-containing protein</fullName>
    </recommendedName>
</protein>
<keyword evidence="3" id="KW-1185">Reference proteome</keyword>
<gene>
    <name evidence="2" type="ORF">CC77DRAFT_207810</name>
</gene>
<dbReference type="KEGG" id="aalt:CC77DRAFT_207810"/>
<evidence type="ECO:0000313" key="2">
    <source>
        <dbReference type="EMBL" id="OAG18721.1"/>
    </source>
</evidence>
<proteinExistence type="predicted"/>
<evidence type="ECO:0000313" key="3">
    <source>
        <dbReference type="Proteomes" id="UP000077248"/>
    </source>
</evidence>
<dbReference type="OMA" id="DPNRARC"/>
<dbReference type="AlphaFoldDB" id="A0A177DHI8"/>
<feature type="chain" id="PRO_5008059439" description="Apple domain-containing protein" evidence="1">
    <location>
        <begin position="20"/>
        <end position="372"/>
    </location>
</feature>